<accession>A0A9I9E4S8</accession>
<reference evidence="1" key="1">
    <citation type="submission" date="2023-03" db="UniProtKB">
        <authorList>
            <consortium name="EnsemblPlants"/>
        </authorList>
    </citation>
    <scope>IDENTIFICATION</scope>
</reference>
<dbReference type="InterPro" id="IPR027417">
    <property type="entry name" value="P-loop_NTPase"/>
</dbReference>
<evidence type="ECO:0000313" key="1">
    <source>
        <dbReference type="EnsemblPlants" id="MELO3C028767.2.1"/>
    </source>
</evidence>
<dbReference type="Gene3D" id="3.40.50.300">
    <property type="entry name" value="P-loop containing nucleotide triphosphate hydrolases"/>
    <property type="match status" value="1"/>
</dbReference>
<protein>
    <submittedName>
        <fullName evidence="1">Uncharacterized protein</fullName>
    </submittedName>
</protein>
<name>A0A9I9E4S8_CUCME</name>
<sequence>MYRRPYTQALADVPPPDVHAQTTFDHHRRRSRTSFGRATTGISIDLSVPPQTTFPPLTSIADFRAVDPSRTAAPISLHHIQKFNDVNNNYKIFILSAQAGGLGINLTTTDTY</sequence>
<dbReference type="AlphaFoldDB" id="A0A9I9E4S8"/>
<proteinExistence type="predicted"/>
<dbReference type="Gramene" id="MELO3C028767.2.1">
    <property type="protein sequence ID" value="MELO3C028767.2.1"/>
    <property type="gene ID" value="MELO3C028767.2"/>
</dbReference>
<organism evidence="1">
    <name type="scientific">Cucumis melo</name>
    <name type="common">Muskmelon</name>
    <dbReference type="NCBI Taxonomy" id="3656"/>
    <lineage>
        <taxon>Eukaryota</taxon>
        <taxon>Viridiplantae</taxon>
        <taxon>Streptophyta</taxon>
        <taxon>Embryophyta</taxon>
        <taxon>Tracheophyta</taxon>
        <taxon>Spermatophyta</taxon>
        <taxon>Magnoliopsida</taxon>
        <taxon>eudicotyledons</taxon>
        <taxon>Gunneridae</taxon>
        <taxon>Pentapetalae</taxon>
        <taxon>rosids</taxon>
        <taxon>fabids</taxon>
        <taxon>Cucurbitales</taxon>
        <taxon>Cucurbitaceae</taxon>
        <taxon>Benincaseae</taxon>
        <taxon>Cucumis</taxon>
    </lineage>
</organism>
<dbReference type="EnsemblPlants" id="MELO3C028767.2.1">
    <property type="protein sequence ID" value="MELO3C028767.2.1"/>
    <property type="gene ID" value="MELO3C028767.2"/>
</dbReference>